<comment type="caution">
    <text evidence="2">The sequence shown here is derived from an EMBL/GenBank/DDBJ whole genome shotgun (WGS) entry which is preliminary data.</text>
</comment>
<evidence type="ECO:0000256" key="1">
    <source>
        <dbReference type="SAM" id="SignalP"/>
    </source>
</evidence>
<evidence type="ECO:0000313" key="2">
    <source>
        <dbReference type="EMBL" id="MFB9097558.1"/>
    </source>
</evidence>
<reference evidence="2 3" key="1">
    <citation type="submission" date="2024-09" db="EMBL/GenBank/DDBJ databases">
        <authorList>
            <person name="Sun Q."/>
            <person name="Mori K."/>
        </authorList>
    </citation>
    <scope>NUCLEOTIDE SEQUENCE [LARGE SCALE GENOMIC DNA]</scope>
    <source>
        <strain evidence="2 3">CECT 7955</strain>
    </source>
</reference>
<feature type="chain" id="PRO_5045572275" evidence="1">
    <location>
        <begin position="18"/>
        <end position="280"/>
    </location>
</feature>
<dbReference type="InterPro" id="IPR005901">
    <property type="entry name" value="GLPGLI"/>
</dbReference>
<gene>
    <name evidence="2" type="ORF">ACFFVF_13630</name>
</gene>
<dbReference type="Proteomes" id="UP001589607">
    <property type="component" value="Unassembled WGS sequence"/>
</dbReference>
<organism evidence="2 3">
    <name type="scientific">Flavobacterium jumunjinense</name>
    <dbReference type="NCBI Taxonomy" id="998845"/>
    <lineage>
        <taxon>Bacteria</taxon>
        <taxon>Pseudomonadati</taxon>
        <taxon>Bacteroidota</taxon>
        <taxon>Flavobacteriia</taxon>
        <taxon>Flavobacteriales</taxon>
        <taxon>Flavobacteriaceae</taxon>
        <taxon>Flavobacterium</taxon>
    </lineage>
</organism>
<sequence length="280" mass="31642">MKKIIILLCFITFGAFSQSQSGTINYTFIAKGTTLKSTLLFNKNESIYAVLINKKGKGVDVKADEENSNEEEGDLKLKIEINPHVNMPDALGLLTDLNNNIIIDHKYFTKGISGKEYDTLFVKDKAKNIAWELHEETKKINAFTCQKAIGQFRGRTYTVWFTYEIPVSAGPWKLNGLPGLILEASESKKQFYFFADKIALSTNENTIEKEKFLHQNYSTPIEEREKMIASMESIGEEITAKMKSALPRGVTSTSTRKANDKIIADKDQLEINFDDISTKK</sequence>
<keyword evidence="1" id="KW-0732">Signal</keyword>
<dbReference type="Pfam" id="PF22252">
    <property type="entry name" value="PNGase_F-II_N"/>
    <property type="match status" value="1"/>
</dbReference>
<proteinExistence type="predicted"/>
<name>A0ABV5GQA3_9FLAO</name>
<accession>A0ABV5GQA3</accession>
<dbReference type="EMBL" id="JBHMEY010000059">
    <property type="protein sequence ID" value="MFB9097558.1"/>
    <property type="molecule type" value="Genomic_DNA"/>
</dbReference>
<dbReference type="NCBIfam" id="TIGR01200">
    <property type="entry name" value="GLPGLI"/>
    <property type="match status" value="1"/>
</dbReference>
<keyword evidence="3" id="KW-1185">Reference proteome</keyword>
<protein>
    <submittedName>
        <fullName evidence="2">GLPGLI family protein</fullName>
    </submittedName>
</protein>
<evidence type="ECO:0000313" key="3">
    <source>
        <dbReference type="Proteomes" id="UP001589607"/>
    </source>
</evidence>
<dbReference type="RefSeq" id="WP_236457510.1">
    <property type="nucleotide sequence ID" value="NZ_CBCSGE010000006.1"/>
</dbReference>
<feature type="signal peptide" evidence="1">
    <location>
        <begin position="1"/>
        <end position="17"/>
    </location>
</feature>